<evidence type="ECO:0000256" key="11">
    <source>
        <dbReference type="NCBIfam" id="TIGR02067"/>
    </source>
</evidence>
<evidence type="ECO:0000256" key="9">
    <source>
        <dbReference type="ARBA" id="ARBA00023102"/>
    </source>
</evidence>
<gene>
    <name evidence="12" type="primary">hisN</name>
    <name evidence="12" type="ORF">ABE960_11130</name>
</gene>
<dbReference type="InterPro" id="IPR011809">
    <property type="entry name" value="His_9_proposed"/>
</dbReference>
<dbReference type="InterPro" id="IPR051090">
    <property type="entry name" value="Inositol_monoP_superfamily"/>
</dbReference>
<evidence type="ECO:0000256" key="6">
    <source>
        <dbReference type="ARBA" id="ARBA00022723"/>
    </source>
</evidence>
<keyword evidence="7 12" id="KW-0378">Hydrolase</keyword>
<keyword evidence="9" id="KW-0368">Histidine biosynthesis</keyword>
<keyword evidence="6" id="KW-0479">Metal-binding</keyword>
<protein>
    <recommendedName>
        <fullName evidence="4 11">Histidinol-phosphatase</fullName>
        <ecNumber evidence="4 11">3.1.3.15</ecNumber>
    </recommendedName>
</protein>
<dbReference type="EC" id="3.1.3.15" evidence="4 11"/>
<evidence type="ECO:0000256" key="3">
    <source>
        <dbReference type="ARBA" id="ARBA00009759"/>
    </source>
</evidence>
<dbReference type="Gene3D" id="3.40.190.80">
    <property type="match status" value="1"/>
</dbReference>
<keyword evidence="5" id="KW-0028">Amino-acid biosynthesis</keyword>
<comment type="catalytic activity">
    <reaction evidence="10">
        <text>L-histidinol phosphate + H2O = L-histidinol + phosphate</text>
        <dbReference type="Rhea" id="RHEA:14465"/>
        <dbReference type="ChEBI" id="CHEBI:15377"/>
        <dbReference type="ChEBI" id="CHEBI:43474"/>
        <dbReference type="ChEBI" id="CHEBI:57699"/>
        <dbReference type="ChEBI" id="CHEBI:57980"/>
        <dbReference type="EC" id="3.1.3.15"/>
    </reaction>
</comment>
<keyword evidence="8" id="KW-0460">Magnesium</keyword>
<dbReference type="InterPro" id="IPR020583">
    <property type="entry name" value="Inositol_monoP_metal-BS"/>
</dbReference>
<dbReference type="RefSeq" id="WP_349762338.1">
    <property type="nucleotide sequence ID" value="NZ_JBEGCJ010000004.1"/>
</dbReference>
<comment type="similarity">
    <text evidence="3">Belongs to the inositol monophosphatase superfamily.</text>
</comment>
<dbReference type="PANTHER" id="PTHR43200">
    <property type="entry name" value="PHOSPHATASE"/>
    <property type="match status" value="1"/>
</dbReference>
<comment type="caution">
    <text evidence="12">The sequence shown here is derived from an EMBL/GenBank/DDBJ whole genome shotgun (WGS) entry which is preliminary data.</text>
</comment>
<proteinExistence type="inferred from homology"/>
<dbReference type="PROSITE" id="PS00629">
    <property type="entry name" value="IMP_1"/>
    <property type="match status" value="1"/>
</dbReference>
<dbReference type="NCBIfam" id="TIGR02067">
    <property type="entry name" value="his_9_HisN"/>
    <property type="match status" value="1"/>
</dbReference>
<sequence>MKPSTEQTESGGLASFACELADLARPMAMEYFRRNIPVEQKADLSPVTHADRSIEASMRALIEKTYPGHGIFGEEHGASHLDSKHVWVLDPIDGTKSFVTGMPIFGTLIALLEDGRPVLGVISIPPTGELWIGRDGQATQFNRVACHTSTCTGLADALAYTTSPDNFDAAGLKVFDRVSSLSAMRRYGGDCYCYGLLASGHIDVVMEMNLQPYDFMALVPVIEGAGGVITDWQGQRLHLGSDGYVVATSTPELHAEVLETIGA</sequence>
<dbReference type="GO" id="GO:0004401">
    <property type="term" value="F:histidinol-phosphatase activity"/>
    <property type="evidence" value="ECO:0007669"/>
    <property type="project" value="UniProtKB-EC"/>
</dbReference>
<evidence type="ECO:0000313" key="13">
    <source>
        <dbReference type="Proteomes" id="UP001442468"/>
    </source>
</evidence>
<dbReference type="SUPFAM" id="SSF56655">
    <property type="entry name" value="Carbohydrate phosphatase"/>
    <property type="match status" value="1"/>
</dbReference>
<evidence type="ECO:0000256" key="5">
    <source>
        <dbReference type="ARBA" id="ARBA00022605"/>
    </source>
</evidence>
<keyword evidence="13" id="KW-1185">Reference proteome</keyword>
<comment type="pathway">
    <text evidence="2">Amino-acid biosynthesis; L-histidine biosynthesis; L-histidine from 5-phospho-alpha-D-ribose 1-diphosphate: step 8/9.</text>
</comment>
<evidence type="ECO:0000313" key="12">
    <source>
        <dbReference type="EMBL" id="MEQ6918075.1"/>
    </source>
</evidence>
<evidence type="ECO:0000256" key="1">
    <source>
        <dbReference type="ARBA" id="ARBA00001946"/>
    </source>
</evidence>
<reference evidence="12 13" key="1">
    <citation type="submission" date="2024-05" db="EMBL/GenBank/DDBJ databases">
        <title>Halomonas sp. SSM6 16S ribosomal RNA gene Genome sequencing and assembly.</title>
        <authorList>
            <person name="Yook S."/>
        </authorList>
    </citation>
    <scope>NUCLEOTIDE SEQUENCE [LARGE SCALE GENOMIC DNA]</scope>
    <source>
        <strain evidence="12 13">SSM6</strain>
    </source>
</reference>
<organism evidence="12 13">
    <name type="scientific">Halomonas aquatica</name>
    <dbReference type="NCBI Taxonomy" id="3151123"/>
    <lineage>
        <taxon>Bacteria</taxon>
        <taxon>Pseudomonadati</taxon>
        <taxon>Pseudomonadota</taxon>
        <taxon>Gammaproteobacteria</taxon>
        <taxon>Oceanospirillales</taxon>
        <taxon>Halomonadaceae</taxon>
        <taxon>Halomonas</taxon>
    </lineage>
</organism>
<dbReference type="PRINTS" id="PR00377">
    <property type="entry name" value="IMPHPHTASES"/>
</dbReference>
<comment type="cofactor">
    <cofactor evidence="1">
        <name>Mg(2+)</name>
        <dbReference type="ChEBI" id="CHEBI:18420"/>
    </cofactor>
</comment>
<evidence type="ECO:0000256" key="8">
    <source>
        <dbReference type="ARBA" id="ARBA00022842"/>
    </source>
</evidence>
<dbReference type="InterPro" id="IPR000760">
    <property type="entry name" value="Inositol_monophosphatase-like"/>
</dbReference>
<name>A0ABV1NI66_9GAMM</name>
<dbReference type="PANTHER" id="PTHR43200:SF6">
    <property type="entry name" value="3'(2'),5'-BISPHOSPHATE NUCLEOTIDASE"/>
    <property type="match status" value="1"/>
</dbReference>
<evidence type="ECO:0000256" key="7">
    <source>
        <dbReference type="ARBA" id="ARBA00022801"/>
    </source>
</evidence>
<accession>A0ABV1NI66</accession>
<dbReference type="Pfam" id="PF00459">
    <property type="entry name" value="Inositol_P"/>
    <property type="match status" value="1"/>
</dbReference>
<dbReference type="Gene3D" id="3.30.540.10">
    <property type="entry name" value="Fructose-1,6-Bisphosphatase, subunit A, domain 1"/>
    <property type="match status" value="1"/>
</dbReference>
<dbReference type="Proteomes" id="UP001442468">
    <property type="component" value="Unassembled WGS sequence"/>
</dbReference>
<evidence type="ECO:0000256" key="10">
    <source>
        <dbReference type="ARBA" id="ARBA00049158"/>
    </source>
</evidence>
<evidence type="ECO:0000256" key="2">
    <source>
        <dbReference type="ARBA" id="ARBA00004970"/>
    </source>
</evidence>
<dbReference type="EMBL" id="JBEGCJ010000004">
    <property type="protein sequence ID" value="MEQ6918075.1"/>
    <property type="molecule type" value="Genomic_DNA"/>
</dbReference>
<evidence type="ECO:0000256" key="4">
    <source>
        <dbReference type="ARBA" id="ARBA00013085"/>
    </source>
</evidence>
<dbReference type="CDD" id="cd01641">
    <property type="entry name" value="Bacterial_IMPase_like_1"/>
    <property type="match status" value="1"/>
</dbReference>